<dbReference type="AlphaFoldDB" id="C6VVB8"/>
<dbReference type="InterPro" id="IPR011059">
    <property type="entry name" value="Metal-dep_hydrolase_composite"/>
</dbReference>
<protein>
    <submittedName>
        <fullName evidence="2">Amidohydrolase 3</fullName>
    </submittedName>
</protein>
<dbReference type="KEGG" id="dfe:Dfer_5457"/>
<organism evidence="2 3">
    <name type="scientific">Dyadobacter fermentans (strain ATCC 700827 / DSM 18053 / CIP 107007 / KCTC 52180 / NS114)</name>
    <dbReference type="NCBI Taxonomy" id="471854"/>
    <lineage>
        <taxon>Bacteria</taxon>
        <taxon>Pseudomonadati</taxon>
        <taxon>Bacteroidota</taxon>
        <taxon>Cytophagia</taxon>
        <taxon>Cytophagales</taxon>
        <taxon>Spirosomataceae</taxon>
        <taxon>Dyadobacter</taxon>
    </lineage>
</organism>
<proteinExistence type="predicted"/>
<dbReference type="GO" id="GO:0016810">
    <property type="term" value="F:hydrolase activity, acting on carbon-nitrogen (but not peptide) bonds"/>
    <property type="evidence" value="ECO:0007669"/>
    <property type="project" value="InterPro"/>
</dbReference>
<dbReference type="CDD" id="cd01300">
    <property type="entry name" value="YtcJ_like"/>
    <property type="match status" value="1"/>
</dbReference>
<gene>
    <name evidence="2" type="ordered locus">Dfer_5457</name>
</gene>
<dbReference type="eggNOG" id="COG1574">
    <property type="taxonomic scope" value="Bacteria"/>
</dbReference>
<evidence type="ECO:0000259" key="1">
    <source>
        <dbReference type="Pfam" id="PF07969"/>
    </source>
</evidence>
<dbReference type="HOGENOM" id="CLU_009942_4_3_10"/>
<dbReference type="Gene3D" id="3.10.310.70">
    <property type="match status" value="1"/>
</dbReference>
<name>C6VVB8_DYAFD</name>
<evidence type="ECO:0000313" key="3">
    <source>
        <dbReference type="Proteomes" id="UP000002011"/>
    </source>
</evidence>
<dbReference type="PANTHER" id="PTHR22642">
    <property type="entry name" value="IMIDAZOLONEPROPIONASE"/>
    <property type="match status" value="1"/>
</dbReference>
<dbReference type="SUPFAM" id="SSF51338">
    <property type="entry name" value="Composite domain of metallo-dependent hydrolases"/>
    <property type="match status" value="1"/>
</dbReference>
<keyword evidence="2" id="KW-0378">Hydrolase</keyword>
<dbReference type="InterPro" id="IPR032466">
    <property type="entry name" value="Metal_Hydrolase"/>
</dbReference>
<dbReference type="Pfam" id="PF07969">
    <property type="entry name" value="Amidohydro_3"/>
    <property type="match status" value="1"/>
</dbReference>
<sequence length="593" mass="66274">MKSQFPRILAVLLCCLAARQGYTQTADLIIRNGKIATMARAGEFVGAVAIKDGLILATGPEKQLVSAHKGPRTKVIDAKGRTVIPGLNDSHIHIIREGLNYNAELRWDGIRSLKEAMRMLSEQAKRTPPGVWIKVVGGWNEFQFEEKRQPTLAEINEAVPDKPVFISYLYGKAFLNRAGILALGYDKNTRYEGSLVELDGEGNPTGMLFAKETPKAIYTTLALTTRLSPEEQLNSTMHFYRELNRFGLTSAADAGGGGHSYPADYAAALQLAKAGKLTIRTSYFLFSQVKGTELRDYEKWLETTYPNHNDHLFLANGYAAEGAGENLVASAADFENFLEPRTILSDTMEADLEPVVRLLVKNRWPFRLHATYGESIERMLAVFEKVNADTPFNGLRWFFDHAETITDAQLQRVKKLGGGIAVQFRMYFQGELYQKLYGQPVRQLPPIRQMLSLRIPVGMGTDATRITSYNPWMAMHWLLTGKTIGGEQFWPEDQALDKFTSLQLFTAGSAWFTGEEHLKGKLVPGMYADLAILSDDYFSLPPDRVRDLESDLTIVNGKVVYASSSFPEYAVPAPPVIPEWSPIRHFGGYPRSK</sequence>
<dbReference type="OrthoDB" id="9767366at2"/>
<dbReference type="SUPFAM" id="SSF51556">
    <property type="entry name" value="Metallo-dependent hydrolases"/>
    <property type="match status" value="1"/>
</dbReference>
<keyword evidence="3" id="KW-1185">Reference proteome</keyword>
<reference evidence="2 3" key="1">
    <citation type="journal article" date="2009" name="Stand. Genomic Sci.">
        <title>Complete genome sequence of Dyadobacter fermentans type strain (NS114).</title>
        <authorList>
            <person name="Lang E."/>
            <person name="Lapidus A."/>
            <person name="Chertkov O."/>
            <person name="Brettin T."/>
            <person name="Detter J.C."/>
            <person name="Han C."/>
            <person name="Copeland A."/>
            <person name="Glavina Del Rio T."/>
            <person name="Nolan M."/>
            <person name="Chen F."/>
            <person name="Lucas S."/>
            <person name="Tice H."/>
            <person name="Cheng J.F."/>
            <person name="Land M."/>
            <person name="Hauser L."/>
            <person name="Chang Y.J."/>
            <person name="Jeffries C.D."/>
            <person name="Kopitz M."/>
            <person name="Bruce D."/>
            <person name="Goodwin L."/>
            <person name="Pitluck S."/>
            <person name="Ovchinnikova G."/>
            <person name="Pati A."/>
            <person name="Ivanova N."/>
            <person name="Mavrommatis K."/>
            <person name="Chen A."/>
            <person name="Palaniappan K."/>
            <person name="Chain P."/>
            <person name="Bristow J."/>
            <person name="Eisen J.A."/>
            <person name="Markowitz V."/>
            <person name="Hugenholtz P."/>
            <person name="Goker M."/>
            <person name="Rohde M."/>
            <person name="Kyrpides N.C."/>
            <person name="Klenk H.P."/>
        </authorList>
    </citation>
    <scope>NUCLEOTIDE SEQUENCE [LARGE SCALE GENOMIC DNA]</scope>
    <source>
        <strain evidence="3">ATCC 700827 / DSM 18053 / CIP 107007 / KCTC 52180 / NS114</strain>
    </source>
</reference>
<dbReference type="InterPro" id="IPR033932">
    <property type="entry name" value="YtcJ-like"/>
</dbReference>
<accession>C6VVB8</accession>
<evidence type="ECO:0000313" key="2">
    <source>
        <dbReference type="EMBL" id="ACT96648.1"/>
    </source>
</evidence>
<feature type="domain" description="Amidohydrolase 3" evidence="1">
    <location>
        <begin position="74"/>
        <end position="561"/>
    </location>
</feature>
<dbReference type="RefSeq" id="WP_015814888.1">
    <property type="nucleotide sequence ID" value="NC_013037.1"/>
</dbReference>
<dbReference type="Gene3D" id="3.20.20.140">
    <property type="entry name" value="Metal-dependent hydrolases"/>
    <property type="match status" value="1"/>
</dbReference>
<dbReference type="Gene3D" id="2.30.40.10">
    <property type="entry name" value="Urease, subunit C, domain 1"/>
    <property type="match status" value="1"/>
</dbReference>
<dbReference type="STRING" id="471854.Dfer_5457"/>
<dbReference type="EMBL" id="CP001619">
    <property type="protein sequence ID" value="ACT96648.1"/>
    <property type="molecule type" value="Genomic_DNA"/>
</dbReference>
<dbReference type="PANTHER" id="PTHR22642:SF21">
    <property type="entry name" value="PERIPLASMIC PROTEIN"/>
    <property type="match status" value="1"/>
</dbReference>
<dbReference type="InterPro" id="IPR013108">
    <property type="entry name" value="Amidohydro_3"/>
</dbReference>
<dbReference type="Proteomes" id="UP000002011">
    <property type="component" value="Chromosome"/>
</dbReference>